<dbReference type="PROSITE" id="PS50005">
    <property type="entry name" value="TPR"/>
    <property type="match status" value="3"/>
</dbReference>
<dbReference type="PANTHER" id="PTHR10130:SF9">
    <property type="entry name" value="PEROXISOMAL TARGETING SIGNAL RECEPTOR"/>
    <property type="match status" value="1"/>
</dbReference>
<gene>
    <name evidence="8" type="ORF">GSI_08154</name>
</gene>
<reference evidence="8 9" key="1">
    <citation type="journal article" date="2015" name="Sci. Rep.">
        <title>Chromosome-level genome map provides insights into diverse defense mechanisms in the medicinal fungus Ganoderma sinense.</title>
        <authorList>
            <person name="Zhu Y."/>
            <person name="Xu J."/>
            <person name="Sun C."/>
            <person name="Zhou S."/>
            <person name="Xu H."/>
            <person name="Nelson D.R."/>
            <person name="Qian J."/>
            <person name="Song J."/>
            <person name="Luo H."/>
            <person name="Xiang L."/>
            <person name="Li Y."/>
            <person name="Xu Z."/>
            <person name="Ji A."/>
            <person name="Wang L."/>
            <person name="Lu S."/>
            <person name="Hayward A."/>
            <person name="Sun W."/>
            <person name="Li X."/>
            <person name="Schwartz D.C."/>
            <person name="Wang Y."/>
            <person name="Chen S."/>
        </authorList>
    </citation>
    <scope>NUCLEOTIDE SEQUENCE [LARGE SCALE GENOMIC DNA]</scope>
    <source>
        <strain evidence="8 9">ZZ0214-1</strain>
    </source>
</reference>
<evidence type="ECO:0000256" key="2">
    <source>
        <dbReference type="ARBA" id="ARBA00005348"/>
    </source>
</evidence>
<dbReference type="InterPro" id="IPR024111">
    <property type="entry name" value="PEX5/PEX5L"/>
</dbReference>
<dbReference type="AlphaFoldDB" id="A0A2G8S7G5"/>
<organism evidence="8 9">
    <name type="scientific">Ganoderma sinense ZZ0214-1</name>
    <dbReference type="NCBI Taxonomy" id="1077348"/>
    <lineage>
        <taxon>Eukaryota</taxon>
        <taxon>Fungi</taxon>
        <taxon>Dikarya</taxon>
        <taxon>Basidiomycota</taxon>
        <taxon>Agaricomycotina</taxon>
        <taxon>Agaricomycetes</taxon>
        <taxon>Polyporales</taxon>
        <taxon>Polyporaceae</taxon>
        <taxon>Ganoderma</taxon>
    </lineage>
</organism>
<feature type="region of interest" description="Disordered" evidence="7">
    <location>
        <begin position="69"/>
        <end position="108"/>
    </location>
</feature>
<keyword evidence="3" id="KW-0963">Cytoplasm</keyword>
<keyword evidence="9" id="KW-1185">Reference proteome</keyword>
<dbReference type="SUPFAM" id="SSF48452">
    <property type="entry name" value="TPR-like"/>
    <property type="match status" value="1"/>
</dbReference>
<keyword evidence="5 6" id="KW-0802">TPR repeat</keyword>
<dbReference type="InterPro" id="IPR011990">
    <property type="entry name" value="TPR-like_helical_dom_sf"/>
</dbReference>
<accession>A0A2G8S7G5</accession>
<feature type="region of interest" description="Disordered" evidence="7">
    <location>
        <begin position="27"/>
        <end position="57"/>
    </location>
</feature>
<dbReference type="GO" id="GO:0016560">
    <property type="term" value="P:protein import into peroxisome matrix, docking"/>
    <property type="evidence" value="ECO:0007669"/>
    <property type="project" value="TreeGrafter"/>
</dbReference>
<dbReference type="InterPro" id="IPR019734">
    <property type="entry name" value="TPR_rpt"/>
</dbReference>
<dbReference type="GO" id="GO:0005052">
    <property type="term" value="F:peroxisome matrix targeting signal-1 binding"/>
    <property type="evidence" value="ECO:0007669"/>
    <property type="project" value="TreeGrafter"/>
</dbReference>
<dbReference type="OrthoDB" id="10006023at2759"/>
<evidence type="ECO:0000256" key="5">
    <source>
        <dbReference type="ARBA" id="ARBA00022803"/>
    </source>
</evidence>
<feature type="repeat" description="TPR" evidence="6">
    <location>
        <begin position="533"/>
        <end position="566"/>
    </location>
</feature>
<evidence type="ECO:0000256" key="7">
    <source>
        <dbReference type="SAM" id="MobiDB-lite"/>
    </source>
</evidence>
<evidence type="ECO:0000256" key="1">
    <source>
        <dbReference type="ARBA" id="ARBA00004496"/>
    </source>
</evidence>
<dbReference type="EMBL" id="AYKW01000019">
    <property type="protein sequence ID" value="PIL29716.1"/>
    <property type="molecule type" value="Genomic_DNA"/>
</dbReference>
<dbReference type="GO" id="GO:0005829">
    <property type="term" value="C:cytosol"/>
    <property type="evidence" value="ECO:0007669"/>
    <property type="project" value="TreeGrafter"/>
</dbReference>
<name>A0A2G8S7G5_9APHY</name>
<dbReference type="Gene3D" id="1.25.40.10">
    <property type="entry name" value="Tetratricopeptide repeat domain"/>
    <property type="match status" value="1"/>
</dbReference>
<dbReference type="Proteomes" id="UP000230002">
    <property type="component" value="Unassembled WGS sequence"/>
</dbReference>
<comment type="similarity">
    <text evidence="2">Belongs to the peroxisomal targeting signal receptor family.</text>
</comment>
<evidence type="ECO:0000313" key="9">
    <source>
        <dbReference type="Proteomes" id="UP000230002"/>
    </source>
</evidence>
<dbReference type="GO" id="GO:0005778">
    <property type="term" value="C:peroxisomal membrane"/>
    <property type="evidence" value="ECO:0007669"/>
    <property type="project" value="TreeGrafter"/>
</dbReference>
<evidence type="ECO:0000256" key="6">
    <source>
        <dbReference type="PROSITE-ProRule" id="PRU00339"/>
    </source>
</evidence>
<dbReference type="Pfam" id="PF13432">
    <property type="entry name" value="TPR_16"/>
    <property type="match status" value="1"/>
</dbReference>
<dbReference type="SMART" id="SM00028">
    <property type="entry name" value="TPR"/>
    <property type="match status" value="3"/>
</dbReference>
<feature type="repeat" description="TPR" evidence="6">
    <location>
        <begin position="499"/>
        <end position="532"/>
    </location>
</feature>
<dbReference type="STRING" id="1077348.A0A2G8S7G5"/>
<protein>
    <submittedName>
        <fullName evidence="8">Transporter</fullName>
    </submittedName>
</protein>
<dbReference type="PANTHER" id="PTHR10130">
    <property type="entry name" value="PEROXISOMAL TARGETING SIGNAL 1 RECEPTOR PEX5"/>
    <property type="match status" value="1"/>
</dbReference>
<comment type="caution">
    <text evidence="8">The sequence shown here is derived from an EMBL/GenBank/DDBJ whole genome shotgun (WGS) entry which is preliminary data.</text>
</comment>
<evidence type="ECO:0000256" key="4">
    <source>
        <dbReference type="ARBA" id="ARBA00022737"/>
    </source>
</evidence>
<comment type="subcellular location">
    <subcellularLocation>
        <location evidence="1">Cytoplasm</location>
    </subcellularLocation>
</comment>
<evidence type="ECO:0000313" key="8">
    <source>
        <dbReference type="EMBL" id="PIL29716.1"/>
    </source>
</evidence>
<feature type="repeat" description="TPR" evidence="6">
    <location>
        <begin position="567"/>
        <end position="600"/>
    </location>
</feature>
<keyword evidence="4" id="KW-0677">Repeat</keyword>
<sequence length="644" mass="70695">MSLQGLISGAECAVPFNPLSQVLKHTEGDRSLQQDRIAGPSGSRLHHLPTSSAAHGSQQDLAMARQFFDGSGGSAQQAGAPPFAMPRHVLPPDAERFAGAGAPPPDLSKTWTEMRAAPAEMMRARSSNGGWSAEFDGVAQIAQPAGQQQNMPMQSNFSQASYMQSGLYGRSMPLGMSSYGMGMGMPQMSMNQGKGKAREIDFDAAFAQVHASLADQTQGARITEVTDDDVDQLANELESVNLEKGKGKAAEEGPPEEASFKEVWEQLQNSDLPPPEEDVAKWESQFNQLMNSQREELEFDYGASMQNAWEGMNSSDFSPEPPLQFDEQGIPTLDEYVFEKDNKYLDPSHSKSSLQEAKDLLAQNGSLSEAALLLEAAIQHGDLGEGGYEAWILLGETRSMDERDDAAMRALVEGVKRAEAAKAAGQGMISLAITYTNENLERGAHTMLLRWLHARFPHAKISDEQWKSLTLSSWYSQEQVTEAYLAVARGQYERGEVDPDVQIGLGVLFYTSGDFNRAKDCFEAALSMRPKDYLLWNRLGSCLSNGNKPEEALGAYREALQLRPTYTRAIYNVGVACLNIGAHKEAIEHFLSALALQESSGGEKSEQLWTTLRRAFQAMDRQDLADMARPGTKLEAFREMGFDF</sequence>
<evidence type="ECO:0000256" key="3">
    <source>
        <dbReference type="ARBA" id="ARBA00022490"/>
    </source>
</evidence>
<proteinExistence type="inferred from homology"/>